<dbReference type="Proteomes" id="UP000177745">
    <property type="component" value="Unassembled WGS sequence"/>
</dbReference>
<organism evidence="2 3">
    <name type="scientific">Candidatus Yanofskybacteria bacterium RIFCSPLOWO2_12_FULL_43_11b</name>
    <dbReference type="NCBI Taxonomy" id="1802710"/>
    <lineage>
        <taxon>Bacteria</taxon>
        <taxon>Candidatus Yanofskyibacteriota</taxon>
    </lineage>
</organism>
<keyword evidence="1" id="KW-1133">Transmembrane helix</keyword>
<dbReference type="EMBL" id="MGKY01000008">
    <property type="protein sequence ID" value="OGN33975.1"/>
    <property type="molecule type" value="Genomic_DNA"/>
</dbReference>
<evidence type="ECO:0000256" key="1">
    <source>
        <dbReference type="SAM" id="Phobius"/>
    </source>
</evidence>
<evidence type="ECO:0000313" key="2">
    <source>
        <dbReference type="EMBL" id="OGN33975.1"/>
    </source>
</evidence>
<accession>A0A1F8H8N3</accession>
<evidence type="ECO:0000313" key="3">
    <source>
        <dbReference type="Proteomes" id="UP000177745"/>
    </source>
</evidence>
<keyword evidence="1" id="KW-0472">Membrane</keyword>
<feature type="transmembrane region" description="Helical" evidence="1">
    <location>
        <begin position="9"/>
        <end position="35"/>
    </location>
</feature>
<dbReference type="AlphaFoldDB" id="A0A1F8H8N3"/>
<comment type="caution">
    <text evidence="2">The sequence shown here is derived from an EMBL/GenBank/DDBJ whole genome shotgun (WGS) entry which is preliminary data.</text>
</comment>
<gene>
    <name evidence="2" type="ORF">A3G51_00595</name>
</gene>
<keyword evidence="1" id="KW-0812">Transmembrane</keyword>
<evidence type="ECO:0008006" key="4">
    <source>
        <dbReference type="Google" id="ProtNLM"/>
    </source>
</evidence>
<reference evidence="2 3" key="1">
    <citation type="journal article" date="2016" name="Nat. Commun.">
        <title>Thousands of microbial genomes shed light on interconnected biogeochemical processes in an aquifer system.</title>
        <authorList>
            <person name="Anantharaman K."/>
            <person name="Brown C.T."/>
            <person name="Hug L.A."/>
            <person name="Sharon I."/>
            <person name="Castelle C.J."/>
            <person name="Probst A.J."/>
            <person name="Thomas B.C."/>
            <person name="Singh A."/>
            <person name="Wilkins M.J."/>
            <person name="Karaoz U."/>
            <person name="Brodie E.L."/>
            <person name="Williams K.H."/>
            <person name="Hubbard S.S."/>
            <person name="Banfield J.F."/>
        </authorList>
    </citation>
    <scope>NUCLEOTIDE SEQUENCE [LARGE SCALE GENOMIC DNA]</scope>
</reference>
<proteinExistence type="predicted"/>
<protein>
    <recommendedName>
        <fullName evidence="4">Peptidase M48 domain-containing protein</fullName>
    </recommendedName>
</protein>
<name>A0A1F8H8N3_9BACT</name>
<sequence length="169" mass="19388">MRRFKTKRLLWILSLAPIALVANLLLTIIFVYFVLVFDIYLNTEKLSKIDNSMNAFCQNVAHNSIFTKGQVVFRVDRGTLLYRLHPYISGGGDPYGYAPFFIFPHHRTIILAEEVLKTNNLALKSIVAHEMGHIQGGLKHFGPKKEMEQYANDFAKKITKPSLKKEPHE</sequence>